<dbReference type="InterPro" id="IPR037027">
    <property type="entry name" value="YqgF/RNaseH-like_dom_sf"/>
</dbReference>
<dbReference type="EMBL" id="OE001699">
    <property type="protein sequence ID" value="CAD7457431.1"/>
    <property type="molecule type" value="Genomic_DNA"/>
</dbReference>
<gene>
    <name evidence="2" type="ORF">TTEB3V08_LOCUS5424</name>
</gene>
<dbReference type="Gene3D" id="3.30.420.140">
    <property type="entry name" value="YqgF/RNase H-like domain"/>
    <property type="match status" value="1"/>
</dbReference>
<evidence type="ECO:0000259" key="1">
    <source>
        <dbReference type="Pfam" id="PF16921"/>
    </source>
</evidence>
<dbReference type="GO" id="GO:0006139">
    <property type="term" value="P:nucleobase-containing compound metabolic process"/>
    <property type="evidence" value="ECO:0007669"/>
    <property type="project" value="InterPro"/>
</dbReference>
<dbReference type="GO" id="GO:0006412">
    <property type="term" value="P:translation"/>
    <property type="evidence" value="ECO:0007669"/>
    <property type="project" value="TreeGrafter"/>
</dbReference>
<dbReference type="PANTHER" id="PTHR10724:SF10">
    <property type="entry name" value="S1 RNA-BINDING DOMAIN-CONTAINING PROTEIN 1"/>
    <property type="match status" value="1"/>
</dbReference>
<dbReference type="InterPro" id="IPR012337">
    <property type="entry name" value="RNaseH-like_sf"/>
</dbReference>
<organism evidence="2">
    <name type="scientific">Timema tahoe</name>
    <dbReference type="NCBI Taxonomy" id="61484"/>
    <lineage>
        <taxon>Eukaryota</taxon>
        <taxon>Metazoa</taxon>
        <taxon>Ecdysozoa</taxon>
        <taxon>Arthropoda</taxon>
        <taxon>Hexapoda</taxon>
        <taxon>Insecta</taxon>
        <taxon>Pterygota</taxon>
        <taxon>Neoptera</taxon>
        <taxon>Polyneoptera</taxon>
        <taxon>Phasmatodea</taxon>
        <taxon>Timematodea</taxon>
        <taxon>Timematoidea</taxon>
        <taxon>Timematidae</taxon>
        <taxon>Timema</taxon>
    </lineage>
</organism>
<sequence length="249" mass="27159">MEIVSRSIHVMCDLIALGNGTASRDVEKYISDLITSGWFSPLNVQYTIISEQGSSVYSCSPLAKKEFPSLDPKLISADTESVTHVRARVSMCLCLQLFSDSALVEGEDENCAKDVCVSPMVGNLKREKKEAYKQMSAVKSETESKKSLLLALHQKPIESRLLPCSGLNAWSKEKPEASALLFPLVGTTPLRQVTGLKTPTLQAALPYITLVVHFGGEVTKAPTKKRGKQGWEEGYGERTILELALSALA</sequence>
<reference evidence="2" key="1">
    <citation type="submission" date="2020-11" db="EMBL/GenBank/DDBJ databases">
        <authorList>
            <person name="Tran Van P."/>
        </authorList>
    </citation>
    <scope>NUCLEOTIDE SEQUENCE</scope>
</reference>
<dbReference type="GO" id="GO:0003729">
    <property type="term" value="F:mRNA binding"/>
    <property type="evidence" value="ECO:0007669"/>
    <property type="project" value="TreeGrafter"/>
</dbReference>
<dbReference type="SUPFAM" id="SSF53098">
    <property type="entry name" value="Ribonuclease H-like"/>
    <property type="match status" value="1"/>
</dbReference>
<proteinExistence type="predicted"/>
<dbReference type="Pfam" id="PF16921">
    <property type="entry name" value="Tex_YqgF"/>
    <property type="match status" value="1"/>
</dbReference>
<dbReference type="GO" id="GO:0003735">
    <property type="term" value="F:structural constituent of ribosome"/>
    <property type="evidence" value="ECO:0007669"/>
    <property type="project" value="TreeGrafter"/>
</dbReference>
<feature type="domain" description="Tex protein YqgF-like" evidence="1">
    <location>
        <begin position="11"/>
        <end position="77"/>
    </location>
</feature>
<dbReference type="PANTHER" id="PTHR10724">
    <property type="entry name" value="30S RIBOSOMAL PROTEIN S1"/>
    <property type="match status" value="1"/>
</dbReference>
<dbReference type="AlphaFoldDB" id="A0A7R9NVC4"/>
<evidence type="ECO:0000313" key="2">
    <source>
        <dbReference type="EMBL" id="CAD7457431.1"/>
    </source>
</evidence>
<accession>A0A7R9NVC4</accession>
<protein>
    <recommendedName>
        <fullName evidence="1">Tex protein YqgF-like domain-containing protein</fullName>
    </recommendedName>
</protein>
<name>A0A7R9NVC4_9NEOP</name>
<dbReference type="InterPro" id="IPR050437">
    <property type="entry name" value="Ribos_protein_bS1-like"/>
</dbReference>
<dbReference type="InterPro" id="IPR032639">
    <property type="entry name" value="Tex_YqgF"/>
</dbReference>